<evidence type="ECO:0000259" key="9">
    <source>
        <dbReference type="Pfam" id="PF13742"/>
    </source>
</evidence>
<keyword evidence="11" id="KW-1185">Reference proteome</keyword>
<dbReference type="GO" id="GO:0003676">
    <property type="term" value="F:nucleic acid binding"/>
    <property type="evidence" value="ECO:0007669"/>
    <property type="project" value="InterPro"/>
</dbReference>
<keyword evidence="7" id="KW-0175">Coiled coil</keyword>
<dbReference type="InterPro" id="IPR020579">
    <property type="entry name" value="Exonuc_VII_lsu_C"/>
</dbReference>
<dbReference type="OrthoDB" id="9802795at2"/>
<dbReference type="GO" id="GO:0009318">
    <property type="term" value="C:exodeoxyribonuclease VII complex"/>
    <property type="evidence" value="ECO:0007669"/>
    <property type="project" value="UniProtKB-UniRule"/>
</dbReference>
<dbReference type="Proteomes" id="UP000198571">
    <property type="component" value="Unassembled WGS sequence"/>
</dbReference>
<dbReference type="EMBL" id="FOGT01000001">
    <property type="protein sequence ID" value="SER48889.1"/>
    <property type="molecule type" value="Genomic_DNA"/>
</dbReference>
<comment type="catalytic activity">
    <reaction evidence="5 6">
        <text>Exonucleolytic cleavage in either 5'- to 3'- or 3'- to 5'-direction to yield nucleoside 5'-phosphates.</text>
        <dbReference type="EC" id="3.1.11.6"/>
    </reaction>
</comment>
<dbReference type="EC" id="3.1.11.6" evidence="5"/>
<feature type="domain" description="OB-fold nucleic acid binding" evidence="9">
    <location>
        <begin position="6"/>
        <end position="101"/>
    </location>
</feature>
<dbReference type="Pfam" id="PF02601">
    <property type="entry name" value="Exonuc_VII_L"/>
    <property type="match status" value="1"/>
</dbReference>
<dbReference type="NCBIfam" id="TIGR00237">
    <property type="entry name" value="xseA"/>
    <property type="match status" value="1"/>
</dbReference>
<evidence type="ECO:0000256" key="5">
    <source>
        <dbReference type="HAMAP-Rule" id="MF_00378"/>
    </source>
</evidence>
<protein>
    <recommendedName>
        <fullName evidence="5">Exodeoxyribonuclease 7 large subunit</fullName>
        <ecNumber evidence="5">3.1.11.6</ecNumber>
    </recommendedName>
    <alternativeName>
        <fullName evidence="5">Exodeoxyribonuclease VII large subunit</fullName>
        <shortName evidence="5">Exonuclease VII large subunit</shortName>
    </alternativeName>
</protein>
<dbReference type="AlphaFoldDB" id="A0A1H9PM70"/>
<evidence type="ECO:0000259" key="8">
    <source>
        <dbReference type="Pfam" id="PF02601"/>
    </source>
</evidence>
<feature type="coiled-coil region" evidence="7">
    <location>
        <begin position="307"/>
        <end position="345"/>
    </location>
</feature>
<name>A0A1H9PM70_9BACI</name>
<evidence type="ECO:0000313" key="10">
    <source>
        <dbReference type="EMBL" id="SER48889.1"/>
    </source>
</evidence>
<dbReference type="GO" id="GO:0006308">
    <property type="term" value="P:DNA catabolic process"/>
    <property type="evidence" value="ECO:0007669"/>
    <property type="project" value="UniProtKB-UniRule"/>
</dbReference>
<evidence type="ECO:0000313" key="11">
    <source>
        <dbReference type="Proteomes" id="UP000198571"/>
    </source>
</evidence>
<dbReference type="GO" id="GO:0005737">
    <property type="term" value="C:cytoplasm"/>
    <property type="evidence" value="ECO:0007669"/>
    <property type="project" value="UniProtKB-SubCell"/>
</dbReference>
<comment type="function">
    <text evidence="5">Bidirectionally degrades single-stranded DNA into large acid-insoluble oligonucleotides, which are then degraded further into small acid-soluble oligonucleotides.</text>
</comment>
<gene>
    <name evidence="5" type="primary">xseA</name>
    <name evidence="10" type="ORF">SAMN05518684_101368</name>
</gene>
<reference evidence="11" key="1">
    <citation type="submission" date="2016-10" db="EMBL/GenBank/DDBJ databases">
        <authorList>
            <person name="Varghese N."/>
            <person name="Submissions S."/>
        </authorList>
    </citation>
    <scope>NUCLEOTIDE SEQUENCE [LARGE SCALE GENOMIC DNA]</scope>
    <source>
        <strain evidence="11">S9</strain>
    </source>
</reference>
<dbReference type="CDD" id="cd04489">
    <property type="entry name" value="ExoVII_LU_OBF"/>
    <property type="match status" value="1"/>
</dbReference>
<evidence type="ECO:0000256" key="4">
    <source>
        <dbReference type="ARBA" id="ARBA00022839"/>
    </source>
</evidence>
<dbReference type="GO" id="GO:0008855">
    <property type="term" value="F:exodeoxyribonuclease VII activity"/>
    <property type="evidence" value="ECO:0007669"/>
    <property type="project" value="UniProtKB-UniRule"/>
</dbReference>
<sequence length="457" mass="52024">MNHNFLTVSDLTQKIKHLLDREPGIQNVWIRAEISNFKRHSRGHMYFTLKDQKSRVQSVMFAGNNRFLKFLPEDGMRVLVRGDISVYEPYGQYQFYVKEMQPDGIGNLYLAFEKLKKKLEMAGYFAKEKKKQVPAVPNSIAVITSPTGAAVRDIITTLKRRYPLAKVTLLPVLVQGPDAPGSIARAIRQANEAGRFDVIISGRGGGSLEELWAFNEEVVAEAIFRSELPIISAVGHETDITISDFVADLRAPTPTAAAELAVPDIKELLTHVYERKVRLTRAMKTLMNQQKERLSFLTRSYAFRYPKQLLEQKEQDLDRVHEALVRESGRLLDKKKDQLDRLNQRLISLHPQDRVRQEAKQLSQLEEALKRGVSEQIKEQKHRLSLQISKLDVLSPLKIMERGYSLVYNEENQLVKHINQAPVHSRLSVQLADGKLQCEVKSQSPGKNLNDGGIVNE</sequence>
<comment type="subunit">
    <text evidence="5">Heterooligomer composed of large and small subunits.</text>
</comment>
<comment type="similarity">
    <text evidence="5 6">Belongs to the XseA family.</text>
</comment>
<keyword evidence="2 5" id="KW-0540">Nuclease</keyword>
<keyword evidence="1 5" id="KW-0963">Cytoplasm</keyword>
<dbReference type="PANTHER" id="PTHR30008:SF0">
    <property type="entry name" value="EXODEOXYRIBONUCLEASE 7 LARGE SUBUNIT"/>
    <property type="match status" value="1"/>
</dbReference>
<comment type="subcellular location">
    <subcellularLocation>
        <location evidence="5 6">Cytoplasm</location>
    </subcellularLocation>
</comment>
<dbReference type="InterPro" id="IPR025824">
    <property type="entry name" value="OB-fold_nuc-bd_dom"/>
</dbReference>
<dbReference type="RefSeq" id="WP_093047286.1">
    <property type="nucleotide sequence ID" value="NZ_FOGT01000001.1"/>
</dbReference>
<accession>A0A1H9PM70</accession>
<evidence type="ECO:0000256" key="7">
    <source>
        <dbReference type="SAM" id="Coils"/>
    </source>
</evidence>
<evidence type="ECO:0000256" key="6">
    <source>
        <dbReference type="RuleBase" id="RU004355"/>
    </source>
</evidence>
<dbReference type="Pfam" id="PF13742">
    <property type="entry name" value="tRNA_anti_2"/>
    <property type="match status" value="1"/>
</dbReference>
<evidence type="ECO:0000256" key="1">
    <source>
        <dbReference type="ARBA" id="ARBA00022490"/>
    </source>
</evidence>
<feature type="domain" description="Exonuclease VII large subunit C-terminal" evidence="8">
    <location>
        <begin position="124"/>
        <end position="439"/>
    </location>
</feature>
<evidence type="ECO:0000256" key="2">
    <source>
        <dbReference type="ARBA" id="ARBA00022722"/>
    </source>
</evidence>
<keyword evidence="4 5" id="KW-0269">Exonuclease</keyword>
<dbReference type="InterPro" id="IPR003753">
    <property type="entry name" value="Exonuc_VII_L"/>
</dbReference>
<proteinExistence type="inferred from homology"/>
<dbReference type="PANTHER" id="PTHR30008">
    <property type="entry name" value="EXODEOXYRIBONUCLEASE 7 LARGE SUBUNIT"/>
    <property type="match status" value="1"/>
</dbReference>
<keyword evidence="3 5" id="KW-0378">Hydrolase</keyword>
<evidence type="ECO:0000256" key="3">
    <source>
        <dbReference type="ARBA" id="ARBA00022801"/>
    </source>
</evidence>
<organism evidence="10 11">
    <name type="scientific">Salipaludibacillus aurantiacus</name>
    <dbReference type="NCBI Taxonomy" id="1601833"/>
    <lineage>
        <taxon>Bacteria</taxon>
        <taxon>Bacillati</taxon>
        <taxon>Bacillota</taxon>
        <taxon>Bacilli</taxon>
        <taxon>Bacillales</taxon>
        <taxon>Bacillaceae</taxon>
    </lineage>
</organism>
<dbReference type="STRING" id="1601833.SAMN05518684_101368"/>
<dbReference type="HAMAP" id="MF_00378">
    <property type="entry name" value="Exonuc_7_L"/>
    <property type="match status" value="1"/>
</dbReference>